<dbReference type="PROSITE" id="PS50885">
    <property type="entry name" value="HAMP"/>
    <property type="match status" value="1"/>
</dbReference>
<dbReference type="SMART" id="SM00387">
    <property type="entry name" value="HATPase_c"/>
    <property type="match status" value="1"/>
</dbReference>
<dbReference type="Gene3D" id="6.10.340.10">
    <property type="match status" value="1"/>
</dbReference>
<evidence type="ECO:0000256" key="7">
    <source>
        <dbReference type="ARBA" id="ARBA00022692"/>
    </source>
</evidence>
<protein>
    <recommendedName>
        <fullName evidence="3">histidine kinase</fullName>
        <ecNumber evidence="3">2.7.13.3</ecNumber>
    </recommendedName>
</protein>
<comment type="subcellular location">
    <subcellularLocation>
        <location evidence="2">Cell membrane</location>
        <topology evidence="2">Multi-pass membrane protein</topology>
    </subcellularLocation>
</comment>
<dbReference type="InterPro" id="IPR036097">
    <property type="entry name" value="HisK_dim/P_sf"/>
</dbReference>
<keyword evidence="18" id="KW-1185">Reference proteome</keyword>
<dbReference type="InterPro" id="IPR003594">
    <property type="entry name" value="HATPase_dom"/>
</dbReference>
<feature type="domain" description="HAMP" evidence="16">
    <location>
        <begin position="189"/>
        <end position="241"/>
    </location>
</feature>
<feature type="domain" description="Histidine kinase" evidence="15">
    <location>
        <begin position="256"/>
        <end position="469"/>
    </location>
</feature>
<comment type="catalytic activity">
    <reaction evidence="1">
        <text>ATP + protein L-histidine = ADP + protein N-phospho-L-histidine.</text>
        <dbReference type="EC" id="2.7.13.3"/>
    </reaction>
</comment>
<dbReference type="Gene3D" id="1.10.287.130">
    <property type="match status" value="1"/>
</dbReference>
<evidence type="ECO:0000256" key="5">
    <source>
        <dbReference type="ARBA" id="ARBA00022553"/>
    </source>
</evidence>
<keyword evidence="12" id="KW-0902">Two-component regulatory system</keyword>
<dbReference type="PRINTS" id="PR00344">
    <property type="entry name" value="BCTRLSENSOR"/>
</dbReference>
<keyword evidence="8" id="KW-0547">Nucleotide-binding</keyword>
<dbReference type="SUPFAM" id="SSF55874">
    <property type="entry name" value="ATPase domain of HSP90 chaperone/DNA topoisomerase II/histidine kinase"/>
    <property type="match status" value="1"/>
</dbReference>
<dbReference type="PANTHER" id="PTHR45528">
    <property type="entry name" value="SENSOR HISTIDINE KINASE CPXA"/>
    <property type="match status" value="1"/>
</dbReference>
<evidence type="ECO:0000256" key="3">
    <source>
        <dbReference type="ARBA" id="ARBA00012438"/>
    </source>
</evidence>
<proteinExistence type="predicted"/>
<dbReference type="GO" id="GO:0005524">
    <property type="term" value="F:ATP binding"/>
    <property type="evidence" value="ECO:0007669"/>
    <property type="project" value="UniProtKB-KW"/>
</dbReference>
<dbReference type="InterPro" id="IPR050398">
    <property type="entry name" value="HssS/ArlS-like"/>
</dbReference>
<dbReference type="SMART" id="SM00304">
    <property type="entry name" value="HAMP"/>
    <property type="match status" value="1"/>
</dbReference>
<dbReference type="SMART" id="SM00388">
    <property type="entry name" value="HisKA"/>
    <property type="match status" value="1"/>
</dbReference>
<feature type="transmembrane region" description="Helical" evidence="14">
    <location>
        <begin position="7"/>
        <end position="27"/>
    </location>
</feature>
<keyword evidence="4" id="KW-1003">Cell membrane</keyword>
<organism evidence="17 18">
    <name type="scientific">Robinsoniella peoriensis</name>
    <dbReference type="NCBI Taxonomy" id="180332"/>
    <lineage>
        <taxon>Bacteria</taxon>
        <taxon>Bacillati</taxon>
        <taxon>Bacillota</taxon>
        <taxon>Clostridia</taxon>
        <taxon>Lachnospirales</taxon>
        <taxon>Lachnospiraceae</taxon>
        <taxon>Robinsoniella</taxon>
    </lineage>
</organism>
<evidence type="ECO:0000313" key="18">
    <source>
        <dbReference type="Proteomes" id="UP000306509"/>
    </source>
</evidence>
<dbReference type="CDD" id="cd06225">
    <property type="entry name" value="HAMP"/>
    <property type="match status" value="1"/>
</dbReference>
<dbReference type="STRING" id="180332.GCA_000797495_05884"/>
<evidence type="ECO:0000256" key="13">
    <source>
        <dbReference type="ARBA" id="ARBA00023136"/>
    </source>
</evidence>
<evidence type="ECO:0000256" key="6">
    <source>
        <dbReference type="ARBA" id="ARBA00022679"/>
    </source>
</evidence>
<evidence type="ECO:0000256" key="4">
    <source>
        <dbReference type="ARBA" id="ARBA00022475"/>
    </source>
</evidence>
<accession>A0A4V6HRF2</accession>
<dbReference type="GO" id="GO:0005886">
    <property type="term" value="C:plasma membrane"/>
    <property type="evidence" value="ECO:0007669"/>
    <property type="project" value="UniProtKB-SubCell"/>
</dbReference>
<dbReference type="SUPFAM" id="SSF158472">
    <property type="entry name" value="HAMP domain-like"/>
    <property type="match status" value="1"/>
</dbReference>
<gene>
    <name evidence="17" type="primary">saeS_2</name>
    <name evidence="17" type="ORF">DSM106044_04362</name>
</gene>
<keyword evidence="13 14" id="KW-0472">Membrane</keyword>
<evidence type="ECO:0000259" key="16">
    <source>
        <dbReference type="PROSITE" id="PS50885"/>
    </source>
</evidence>
<dbReference type="Pfam" id="PF00512">
    <property type="entry name" value="HisKA"/>
    <property type="match status" value="1"/>
</dbReference>
<evidence type="ECO:0000256" key="10">
    <source>
        <dbReference type="ARBA" id="ARBA00022840"/>
    </source>
</evidence>
<dbReference type="Pfam" id="PF00672">
    <property type="entry name" value="HAMP"/>
    <property type="match status" value="1"/>
</dbReference>
<evidence type="ECO:0000256" key="1">
    <source>
        <dbReference type="ARBA" id="ARBA00000085"/>
    </source>
</evidence>
<evidence type="ECO:0000313" key="17">
    <source>
        <dbReference type="EMBL" id="TLC98827.1"/>
    </source>
</evidence>
<comment type="caution">
    <text evidence="17">The sequence shown here is derived from an EMBL/GenBank/DDBJ whole genome shotgun (WGS) entry which is preliminary data.</text>
</comment>
<dbReference type="InterPro" id="IPR003660">
    <property type="entry name" value="HAMP_dom"/>
</dbReference>
<sequence length="472" mass="53956">MKFRWKIFFIFTALIAVVFSIFGIWIVTATFQSSLDREIERGNSENKMFQFAFEMSVNSLGEEYLVIDDKVIKDIANSLKKSVGGSNSYIRVYDKQRKVLFSDANIKTDTDFISRLQDNNYGYEIVNENEGYYLIVMCKSESKESIFYLENIMDISYIYSEREQLFQRYQIGIVVLLVGTGFVTLMLSNYLTRSVVTLSKVTRKFSRGDYQIRAKRVSEDEIGELSQDFNDMAENLCQKMGELAQAARRQEDFTASFAHELKTPLTSIIGYADMLRTMDLDKEEIMEASNYIYSQGKRLESLSLKLLELIVTKKHEYELTPIQAEAFMKNVVQTVSASLEVKQITLHMKAEEGVIIGEKDLLVSLLVNLIDNARKASYEQGDIWITGKRNQDDYEIMVKDNGCGIPEEELSKITEAFYMVDKSRARKEGGAGLGMTLCSKIVEIHDAKWRIRSKEGEGTTIWISFPEGGAGR</sequence>
<dbReference type="RefSeq" id="WP_027295761.1">
    <property type="nucleotide sequence ID" value="NZ_CAUSDN010000244.1"/>
</dbReference>
<dbReference type="Pfam" id="PF02518">
    <property type="entry name" value="HATPase_c"/>
    <property type="match status" value="1"/>
</dbReference>
<dbReference type="AlphaFoldDB" id="A0A4V6HRF2"/>
<dbReference type="EC" id="2.7.13.3" evidence="3"/>
<dbReference type="PANTHER" id="PTHR45528:SF1">
    <property type="entry name" value="SENSOR HISTIDINE KINASE CPXA"/>
    <property type="match status" value="1"/>
</dbReference>
<dbReference type="Gene3D" id="3.30.565.10">
    <property type="entry name" value="Histidine kinase-like ATPase, C-terminal domain"/>
    <property type="match status" value="1"/>
</dbReference>
<dbReference type="GO" id="GO:0000155">
    <property type="term" value="F:phosphorelay sensor kinase activity"/>
    <property type="evidence" value="ECO:0007669"/>
    <property type="project" value="InterPro"/>
</dbReference>
<evidence type="ECO:0000256" key="12">
    <source>
        <dbReference type="ARBA" id="ARBA00023012"/>
    </source>
</evidence>
<reference evidence="17 18" key="1">
    <citation type="journal article" date="2019" name="Anaerobe">
        <title>Detection of Robinsoniella peoriensis in multiple bone samples of a trauma patient.</title>
        <authorList>
            <person name="Schrottner P."/>
            <person name="Hartwich K."/>
            <person name="Bunk B."/>
            <person name="Schober I."/>
            <person name="Helbig S."/>
            <person name="Rudolph W.W."/>
            <person name="Gunzer F."/>
        </authorList>
    </citation>
    <scope>NUCLEOTIDE SEQUENCE [LARGE SCALE GENOMIC DNA]</scope>
    <source>
        <strain evidence="17 18">DSM 106044</strain>
    </source>
</reference>
<dbReference type="Proteomes" id="UP000306509">
    <property type="component" value="Unassembled WGS sequence"/>
</dbReference>
<keyword evidence="9 17" id="KW-0418">Kinase</keyword>
<keyword evidence="7 14" id="KW-0812">Transmembrane</keyword>
<feature type="transmembrane region" description="Helical" evidence="14">
    <location>
        <begin position="169"/>
        <end position="191"/>
    </location>
</feature>
<dbReference type="SUPFAM" id="SSF47384">
    <property type="entry name" value="Homodimeric domain of signal transducing histidine kinase"/>
    <property type="match status" value="1"/>
</dbReference>
<keyword evidence="6 17" id="KW-0808">Transferase</keyword>
<keyword evidence="11 14" id="KW-1133">Transmembrane helix</keyword>
<keyword evidence="10" id="KW-0067">ATP-binding</keyword>
<evidence type="ECO:0000256" key="9">
    <source>
        <dbReference type="ARBA" id="ARBA00022777"/>
    </source>
</evidence>
<evidence type="ECO:0000259" key="15">
    <source>
        <dbReference type="PROSITE" id="PS50109"/>
    </source>
</evidence>
<evidence type="ECO:0000256" key="11">
    <source>
        <dbReference type="ARBA" id="ARBA00022989"/>
    </source>
</evidence>
<evidence type="ECO:0000256" key="8">
    <source>
        <dbReference type="ARBA" id="ARBA00022741"/>
    </source>
</evidence>
<dbReference type="PROSITE" id="PS50109">
    <property type="entry name" value="HIS_KIN"/>
    <property type="match status" value="1"/>
</dbReference>
<name>A0A4V6HRF2_9FIRM</name>
<dbReference type="CDD" id="cd00075">
    <property type="entry name" value="HATPase"/>
    <property type="match status" value="1"/>
</dbReference>
<dbReference type="InterPro" id="IPR005467">
    <property type="entry name" value="His_kinase_dom"/>
</dbReference>
<evidence type="ECO:0000256" key="2">
    <source>
        <dbReference type="ARBA" id="ARBA00004651"/>
    </source>
</evidence>
<keyword evidence="5" id="KW-0597">Phosphoprotein</keyword>
<dbReference type="EMBL" id="QGQD01000083">
    <property type="protein sequence ID" value="TLC98827.1"/>
    <property type="molecule type" value="Genomic_DNA"/>
</dbReference>
<dbReference type="InterPro" id="IPR004358">
    <property type="entry name" value="Sig_transdc_His_kin-like_C"/>
</dbReference>
<dbReference type="InterPro" id="IPR036890">
    <property type="entry name" value="HATPase_C_sf"/>
</dbReference>
<dbReference type="InterPro" id="IPR003661">
    <property type="entry name" value="HisK_dim/P_dom"/>
</dbReference>
<dbReference type="CDD" id="cd00082">
    <property type="entry name" value="HisKA"/>
    <property type="match status" value="1"/>
</dbReference>
<evidence type="ECO:0000256" key="14">
    <source>
        <dbReference type="SAM" id="Phobius"/>
    </source>
</evidence>
<dbReference type="FunFam" id="3.30.565.10:FF:000006">
    <property type="entry name" value="Sensor histidine kinase WalK"/>
    <property type="match status" value="1"/>
</dbReference>